<organism evidence="2 3">
    <name type="scientific">Nocardia colli</name>
    <dbReference type="NCBI Taxonomy" id="2545717"/>
    <lineage>
        <taxon>Bacteria</taxon>
        <taxon>Bacillati</taxon>
        <taxon>Actinomycetota</taxon>
        <taxon>Actinomycetes</taxon>
        <taxon>Mycobacteriales</taxon>
        <taxon>Nocardiaceae</taxon>
        <taxon>Nocardia</taxon>
    </lineage>
</organism>
<evidence type="ECO:0000313" key="2">
    <source>
        <dbReference type="EMBL" id="KAA8880016.1"/>
    </source>
</evidence>
<name>A0A5N0DTI1_9NOCA</name>
<evidence type="ECO:0000256" key="1">
    <source>
        <dbReference type="SAM" id="MobiDB-lite"/>
    </source>
</evidence>
<reference evidence="2 3" key="1">
    <citation type="submission" date="2019-09" db="EMBL/GenBank/DDBJ databases">
        <authorList>
            <person name="Wang X."/>
        </authorList>
    </citation>
    <scope>NUCLEOTIDE SEQUENCE [LARGE SCALE GENOMIC DNA]</scope>
    <source>
        <strain evidence="2 3">CICC 11023</strain>
    </source>
</reference>
<proteinExistence type="predicted"/>
<gene>
    <name evidence="2" type="ORF">F3087_42705</name>
</gene>
<dbReference type="AlphaFoldDB" id="A0A5N0DTI1"/>
<dbReference type="Proteomes" id="UP000323876">
    <property type="component" value="Unassembled WGS sequence"/>
</dbReference>
<feature type="region of interest" description="Disordered" evidence="1">
    <location>
        <begin position="1"/>
        <end position="68"/>
    </location>
</feature>
<keyword evidence="3" id="KW-1185">Reference proteome</keyword>
<comment type="caution">
    <text evidence="2">The sequence shown here is derived from an EMBL/GenBank/DDBJ whole genome shotgun (WGS) entry which is preliminary data.</text>
</comment>
<sequence length="115" mass="11888">ATAPQALNTPQGQAQQGQTAPQGQSSPFTQQGQTAPDAPAWPGTQQSPGAQQSLPGSKTVPGESSDMQSVREIMDMVLTLLMPLAKSLGVDNNMVTAELINLAYALAAKFIAPAK</sequence>
<accession>A0A5N0DTI1</accession>
<feature type="non-terminal residue" evidence="2">
    <location>
        <position position="1"/>
    </location>
</feature>
<feature type="compositionally biased region" description="Polar residues" evidence="1">
    <location>
        <begin position="43"/>
        <end position="56"/>
    </location>
</feature>
<protein>
    <submittedName>
        <fullName evidence="2">Uncharacterized protein</fullName>
    </submittedName>
</protein>
<dbReference type="EMBL" id="VXLC01000038">
    <property type="protein sequence ID" value="KAA8880016.1"/>
    <property type="molecule type" value="Genomic_DNA"/>
</dbReference>
<feature type="compositionally biased region" description="Low complexity" evidence="1">
    <location>
        <begin position="9"/>
        <end position="27"/>
    </location>
</feature>
<evidence type="ECO:0000313" key="3">
    <source>
        <dbReference type="Proteomes" id="UP000323876"/>
    </source>
</evidence>